<evidence type="ECO:0000259" key="7">
    <source>
        <dbReference type="PROSITE" id="PS51755"/>
    </source>
</evidence>
<feature type="compositionally biased region" description="Basic and acidic residues" evidence="6">
    <location>
        <begin position="251"/>
        <end position="263"/>
    </location>
</feature>
<dbReference type="Proteomes" id="UP001183629">
    <property type="component" value="Unassembled WGS sequence"/>
</dbReference>
<dbReference type="PROSITE" id="PS51755">
    <property type="entry name" value="OMPR_PHOB"/>
    <property type="match status" value="1"/>
</dbReference>
<evidence type="ECO:0000313" key="8">
    <source>
        <dbReference type="EMBL" id="MDR7327065.1"/>
    </source>
</evidence>
<proteinExistence type="inferred from homology"/>
<protein>
    <submittedName>
        <fullName evidence="8">DNA-binding SARP family transcriptional activator</fullName>
    </submittedName>
</protein>
<dbReference type="RefSeq" id="WP_310423869.1">
    <property type="nucleotide sequence ID" value="NZ_JAVDYC010000001.1"/>
</dbReference>
<dbReference type="SUPFAM" id="SSF46894">
    <property type="entry name" value="C-terminal effector domain of the bipartite response regulators"/>
    <property type="match status" value="1"/>
</dbReference>
<dbReference type="SMART" id="SM01043">
    <property type="entry name" value="BTAD"/>
    <property type="match status" value="1"/>
</dbReference>
<evidence type="ECO:0000256" key="2">
    <source>
        <dbReference type="ARBA" id="ARBA00023015"/>
    </source>
</evidence>
<feature type="DNA-binding region" description="OmpR/PhoB-type" evidence="5">
    <location>
        <begin position="1"/>
        <end position="96"/>
    </location>
</feature>
<evidence type="ECO:0000256" key="5">
    <source>
        <dbReference type="PROSITE-ProRule" id="PRU01091"/>
    </source>
</evidence>
<evidence type="ECO:0000256" key="4">
    <source>
        <dbReference type="ARBA" id="ARBA00023163"/>
    </source>
</evidence>
<evidence type="ECO:0000256" key="6">
    <source>
        <dbReference type="SAM" id="MobiDB-lite"/>
    </source>
</evidence>
<comment type="caution">
    <text evidence="8">The sequence shown here is derived from an EMBL/GenBank/DDBJ whole genome shotgun (WGS) entry which is preliminary data.</text>
</comment>
<dbReference type="Gene3D" id="1.10.10.10">
    <property type="entry name" value="Winged helix-like DNA-binding domain superfamily/Winged helix DNA-binding domain"/>
    <property type="match status" value="1"/>
</dbReference>
<feature type="region of interest" description="Disordered" evidence="6">
    <location>
        <begin position="241"/>
        <end position="266"/>
    </location>
</feature>
<keyword evidence="9" id="KW-1185">Reference proteome</keyword>
<dbReference type="Gene3D" id="1.25.40.10">
    <property type="entry name" value="Tetratricopeptide repeat domain"/>
    <property type="match status" value="1"/>
</dbReference>
<accession>A0AAE3ZY85</accession>
<dbReference type="InterPro" id="IPR011990">
    <property type="entry name" value="TPR-like_helical_dom_sf"/>
</dbReference>
<dbReference type="InterPro" id="IPR051677">
    <property type="entry name" value="AfsR-DnrI-RedD_regulator"/>
</dbReference>
<comment type="similarity">
    <text evidence="1">Belongs to the AfsR/DnrI/RedD regulatory family.</text>
</comment>
<dbReference type="InterPro" id="IPR036388">
    <property type="entry name" value="WH-like_DNA-bd_sf"/>
</dbReference>
<organism evidence="8 9">
    <name type="scientific">Catenuloplanes niger</name>
    <dbReference type="NCBI Taxonomy" id="587534"/>
    <lineage>
        <taxon>Bacteria</taxon>
        <taxon>Bacillati</taxon>
        <taxon>Actinomycetota</taxon>
        <taxon>Actinomycetes</taxon>
        <taxon>Micromonosporales</taxon>
        <taxon>Micromonosporaceae</taxon>
        <taxon>Catenuloplanes</taxon>
    </lineage>
</organism>
<sequence length="294" mass="31880">MEIRLLGPVEITNDDHKPVRLERSAQRGLLAALALQPGRLVSADTLIAALWDGDPPEKAQETLAHYARAVRAALLRAGAAPDVLTNRRLTGYELHVPPDDVDYHRFTALVRNATRESSAAAAVDLYTRAIALWRGDALADVGTDWAERSSHRMRQELTDASCALFRGQMAVGAHAAAAAGVTGLLAQVTPTDEIITIGLEALARAGRHSDIDAFLNDAAARMWRLAAARPGESVHRLAARLVTEPPSVPRPPEESHGEHKSDDSNNAQVRQTAVNCGTVHFAGRDQYVSFPWRH</sequence>
<dbReference type="Pfam" id="PF00486">
    <property type="entry name" value="Trans_reg_C"/>
    <property type="match status" value="1"/>
</dbReference>
<dbReference type="Pfam" id="PF03704">
    <property type="entry name" value="BTAD"/>
    <property type="match status" value="1"/>
</dbReference>
<evidence type="ECO:0000256" key="3">
    <source>
        <dbReference type="ARBA" id="ARBA00023125"/>
    </source>
</evidence>
<keyword evidence="3 5" id="KW-0238">DNA-binding</keyword>
<dbReference type="EMBL" id="JAVDYC010000001">
    <property type="protein sequence ID" value="MDR7327065.1"/>
    <property type="molecule type" value="Genomic_DNA"/>
</dbReference>
<reference evidence="8 9" key="1">
    <citation type="submission" date="2023-07" db="EMBL/GenBank/DDBJ databases">
        <title>Sequencing the genomes of 1000 actinobacteria strains.</title>
        <authorList>
            <person name="Klenk H.-P."/>
        </authorList>
    </citation>
    <scope>NUCLEOTIDE SEQUENCE [LARGE SCALE GENOMIC DNA]</scope>
    <source>
        <strain evidence="8 9">DSM 44711</strain>
    </source>
</reference>
<keyword evidence="2" id="KW-0805">Transcription regulation</keyword>
<dbReference type="AlphaFoldDB" id="A0AAE3ZY85"/>
<dbReference type="SUPFAM" id="SSF48452">
    <property type="entry name" value="TPR-like"/>
    <property type="match status" value="1"/>
</dbReference>
<dbReference type="InterPro" id="IPR001867">
    <property type="entry name" value="OmpR/PhoB-type_DNA-bd"/>
</dbReference>
<keyword evidence="4" id="KW-0804">Transcription</keyword>
<dbReference type="PANTHER" id="PTHR35807">
    <property type="entry name" value="TRANSCRIPTIONAL REGULATOR REDD-RELATED"/>
    <property type="match status" value="1"/>
</dbReference>
<dbReference type="SMART" id="SM00862">
    <property type="entry name" value="Trans_reg_C"/>
    <property type="match status" value="1"/>
</dbReference>
<feature type="domain" description="OmpR/PhoB-type" evidence="7">
    <location>
        <begin position="1"/>
        <end position="96"/>
    </location>
</feature>
<dbReference type="InterPro" id="IPR016032">
    <property type="entry name" value="Sig_transdc_resp-reg_C-effctor"/>
</dbReference>
<dbReference type="GO" id="GO:0000160">
    <property type="term" value="P:phosphorelay signal transduction system"/>
    <property type="evidence" value="ECO:0007669"/>
    <property type="project" value="InterPro"/>
</dbReference>
<dbReference type="GO" id="GO:0006355">
    <property type="term" value="P:regulation of DNA-templated transcription"/>
    <property type="evidence" value="ECO:0007669"/>
    <property type="project" value="InterPro"/>
</dbReference>
<name>A0AAE3ZY85_9ACTN</name>
<evidence type="ECO:0000313" key="9">
    <source>
        <dbReference type="Proteomes" id="UP001183629"/>
    </source>
</evidence>
<dbReference type="InterPro" id="IPR005158">
    <property type="entry name" value="BTAD"/>
</dbReference>
<gene>
    <name evidence="8" type="ORF">J2S44_007315</name>
</gene>
<dbReference type="GO" id="GO:0003677">
    <property type="term" value="F:DNA binding"/>
    <property type="evidence" value="ECO:0007669"/>
    <property type="project" value="UniProtKB-UniRule"/>
</dbReference>
<evidence type="ECO:0000256" key="1">
    <source>
        <dbReference type="ARBA" id="ARBA00005820"/>
    </source>
</evidence>
<dbReference type="PANTHER" id="PTHR35807:SF1">
    <property type="entry name" value="TRANSCRIPTIONAL REGULATOR REDD"/>
    <property type="match status" value="1"/>
</dbReference>